<gene>
    <name evidence="1" type="ORF">DEE74_17695</name>
</gene>
<sequence length="154" mass="16975">MADILDFEEAKFHRDTGKLLWGEHDVNIDWQDVTVYGATGEPQMTDAISMGEKTRQKVAKLFASFGLPAKPNTYGELLRNVEYCEILILITGGASAGVSLDCMMGSGDIWKPGWGARIKAIVEGDLETLARLHQEADVFRLNGLRADNKRSSCV</sequence>
<comment type="caution">
    <text evidence="1">The sequence shown here is derived from an EMBL/GenBank/DDBJ whole genome shotgun (WGS) entry which is preliminary data.</text>
</comment>
<reference evidence="1" key="1">
    <citation type="submission" date="2018-06" db="EMBL/GenBank/DDBJ databases">
        <authorList>
            <person name="O'Rourke A."/>
        </authorList>
    </citation>
    <scope>NUCLEOTIDE SEQUENCE</scope>
    <source>
        <strain evidence="1">132550021-3</strain>
    </source>
</reference>
<accession>A0A9Q3LQW6</accession>
<dbReference type="EMBL" id="QGBI01000017">
    <property type="protein sequence ID" value="MBX3891698.1"/>
    <property type="molecule type" value="Genomic_DNA"/>
</dbReference>
<dbReference type="AlphaFoldDB" id="A0A9Q3LQW6"/>
<proteinExistence type="predicted"/>
<dbReference type="RefSeq" id="WP_024973532.1">
    <property type="nucleotide sequence ID" value="NZ_JACBXL010000028.1"/>
</dbReference>
<dbReference type="Proteomes" id="UP001199322">
    <property type="component" value="Unassembled WGS sequence"/>
</dbReference>
<evidence type="ECO:0000313" key="1">
    <source>
        <dbReference type="EMBL" id="MBX3891698.1"/>
    </source>
</evidence>
<organism evidence="1 2">
    <name type="scientific">Ralstonia pickettii</name>
    <name type="common">Burkholderia pickettii</name>
    <dbReference type="NCBI Taxonomy" id="329"/>
    <lineage>
        <taxon>Bacteria</taxon>
        <taxon>Pseudomonadati</taxon>
        <taxon>Pseudomonadota</taxon>
        <taxon>Betaproteobacteria</taxon>
        <taxon>Burkholderiales</taxon>
        <taxon>Burkholderiaceae</taxon>
        <taxon>Ralstonia</taxon>
    </lineage>
</organism>
<evidence type="ECO:0000313" key="2">
    <source>
        <dbReference type="Proteomes" id="UP001199322"/>
    </source>
</evidence>
<name>A0A9Q3LQW6_RALPI</name>
<protein>
    <submittedName>
        <fullName evidence="1">Uncharacterized protein</fullName>
    </submittedName>
</protein>